<dbReference type="Proteomes" id="UP001607302">
    <property type="component" value="Unassembled WGS sequence"/>
</dbReference>
<sequence>MFVSMKRPQIEERRLNFKFKVDVGLLTKTNIRPTLTVIESTLFSIPATIFILRMFVVAHQRRLKNFIAMK</sequence>
<keyword evidence="1" id="KW-0472">Membrane</keyword>
<evidence type="ECO:0000313" key="3">
    <source>
        <dbReference type="Proteomes" id="UP001607302"/>
    </source>
</evidence>
<keyword evidence="3" id="KW-1185">Reference proteome</keyword>
<gene>
    <name evidence="2" type="ORF">V1478_006455</name>
</gene>
<comment type="caution">
    <text evidence="2">The sequence shown here is derived from an EMBL/GenBank/DDBJ whole genome shotgun (WGS) entry which is preliminary data.</text>
</comment>
<evidence type="ECO:0000256" key="1">
    <source>
        <dbReference type="SAM" id="Phobius"/>
    </source>
</evidence>
<name>A0ABD2B8E3_VESSQ</name>
<reference evidence="2 3" key="1">
    <citation type="journal article" date="2024" name="Ann. Entomol. Soc. Am.">
        <title>Genomic analyses of the southern and eastern yellowjacket wasps (Hymenoptera: Vespidae) reveal evolutionary signatures of social life.</title>
        <authorList>
            <person name="Catto M.A."/>
            <person name="Caine P.B."/>
            <person name="Orr S.E."/>
            <person name="Hunt B.G."/>
            <person name="Goodisman M.A.D."/>
        </authorList>
    </citation>
    <scope>NUCLEOTIDE SEQUENCE [LARGE SCALE GENOMIC DNA]</scope>
    <source>
        <strain evidence="2">233</strain>
        <tissue evidence="2">Head and thorax</tissue>
    </source>
</reference>
<protein>
    <submittedName>
        <fullName evidence="2">Uncharacterized protein</fullName>
    </submittedName>
</protein>
<keyword evidence="1" id="KW-0812">Transmembrane</keyword>
<proteinExistence type="predicted"/>
<keyword evidence="1" id="KW-1133">Transmembrane helix</keyword>
<accession>A0ABD2B8E3</accession>
<evidence type="ECO:0000313" key="2">
    <source>
        <dbReference type="EMBL" id="KAL2728823.1"/>
    </source>
</evidence>
<dbReference type="AlphaFoldDB" id="A0ABD2B8E3"/>
<dbReference type="EMBL" id="JAUDFV010000132">
    <property type="protein sequence ID" value="KAL2728823.1"/>
    <property type="molecule type" value="Genomic_DNA"/>
</dbReference>
<feature type="transmembrane region" description="Helical" evidence="1">
    <location>
        <begin position="35"/>
        <end position="56"/>
    </location>
</feature>
<organism evidence="2 3">
    <name type="scientific">Vespula squamosa</name>
    <name type="common">Southern yellow jacket</name>
    <name type="synonym">Wasp</name>
    <dbReference type="NCBI Taxonomy" id="30214"/>
    <lineage>
        <taxon>Eukaryota</taxon>
        <taxon>Metazoa</taxon>
        <taxon>Ecdysozoa</taxon>
        <taxon>Arthropoda</taxon>
        <taxon>Hexapoda</taxon>
        <taxon>Insecta</taxon>
        <taxon>Pterygota</taxon>
        <taxon>Neoptera</taxon>
        <taxon>Endopterygota</taxon>
        <taxon>Hymenoptera</taxon>
        <taxon>Apocrita</taxon>
        <taxon>Aculeata</taxon>
        <taxon>Vespoidea</taxon>
        <taxon>Vespidae</taxon>
        <taxon>Vespinae</taxon>
        <taxon>Vespula</taxon>
    </lineage>
</organism>